<dbReference type="RefSeq" id="WP_340519633.1">
    <property type="nucleotide sequence ID" value="NZ_JBBLXS010000684.1"/>
</dbReference>
<dbReference type="InterPro" id="IPR010985">
    <property type="entry name" value="Ribbon_hlx_hlx"/>
</dbReference>
<protein>
    <submittedName>
        <fullName evidence="3">DUF1778 domain-containing protein</fullName>
    </submittedName>
</protein>
<evidence type="ECO:0000313" key="4">
    <source>
        <dbReference type="Proteomes" id="UP001384579"/>
    </source>
</evidence>
<comment type="similarity">
    <text evidence="2">Belongs to the TacA antitoxin family.</text>
</comment>
<proteinExistence type="inferred from homology"/>
<accession>A0ABU8YWP5</accession>
<name>A0ABU8YWP5_9CYAN</name>
<dbReference type="PANTHER" id="PTHR35401">
    <property type="entry name" value="COPG FAMILY HELIX-TURN-HELIX PROTEIN-RELATED-RELATED"/>
    <property type="match status" value="1"/>
</dbReference>
<keyword evidence="1" id="KW-1277">Toxin-antitoxin system</keyword>
<comment type="caution">
    <text evidence="3">The sequence shown here is derived from an EMBL/GenBank/DDBJ whole genome shotgun (WGS) entry which is preliminary data.</text>
</comment>
<dbReference type="PANTHER" id="PTHR35401:SF2">
    <property type="entry name" value="ABC-TYPE TRANSPORT SYSTEM"/>
    <property type="match status" value="1"/>
</dbReference>
<gene>
    <name evidence="3" type="ORF">WMG39_27800</name>
</gene>
<dbReference type="EMBL" id="JBBLXS010000684">
    <property type="protein sequence ID" value="MEK0188618.1"/>
    <property type="molecule type" value="Genomic_DNA"/>
</dbReference>
<evidence type="ECO:0000256" key="1">
    <source>
        <dbReference type="ARBA" id="ARBA00022649"/>
    </source>
</evidence>
<dbReference type="Pfam" id="PF08681">
    <property type="entry name" value="TacA1"/>
    <property type="match status" value="1"/>
</dbReference>
<evidence type="ECO:0000256" key="2">
    <source>
        <dbReference type="ARBA" id="ARBA00049988"/>
    </source>
</evidence>
<dbReference type="Gene3D" id="1.20.5.780">
    <property type="entry name" value="Single helix bin"/>
    <property type="match status" value="1"/>
</dbReference>
<dbReference type="Proteomes" id="UP001384579">
    <property type="component" value="Unassembled WGS sequence"/>
</dbReference>
<reference evidence="3 4" key="1">
    <citation type="journal article" date="2020" name="Harmful Algae">
        <title>Molecular and morphological characterization of a novel dihydroanatoxin-a producing Microcoleus species (cyanobacteria) from the Russian River, California, USA.</title>
        <authorList>
            <person name="Conklin K.Y."/>
            <person name="Stancheva R."/>
            <person name="Otten T.G."/>
            <person name="Fadness R."/>
            <person name="Boyer G.L."/>
            <person name="Read B."/>
            <person name="Zhang X."/>
            <person name="Sheath R.G."/>
        </authorList>
    </citation>
    <scope>NUCLEOTIDE SEQUENCE [LARGE SCALE GENOMIC DNA]</scope>
    <source>
        <strain evidence="3 4">PTRS2</strain>
    </source>
</reference>
<dbReference type="InterPro" id="IPR014795">
    <property type="entry name" value="TacA_1-like"/>
</dbReference>
<keyword evidence="4" id="KW-1185">Reference proteome</keyword>
<sequence>MSTPTQTPQTSTLEITINQEQKELLEKAATLWGLSLSEYLLEVALNLAQEMPLKPEPIVLSEPNWEIVTSAIENPPELNSKLKTAIERYRQEYECK</sequence>
<organism evidence="3 4">
    <name type="scientific">Microcoleus anatoxicus PTRS2</name>
    <dbReference type="NCBI Taxonomy" id="2705321"/>
    <lineage>
        <taxon>Bacteria</taxon>
        <taxon>Bacillati</taxon>
        <taxon>Cyanobacteriota</taxon>
        <taxon>Cyanophyceae</taxon>
        <taxon>Oscillatoriophycideae</taxon>
        <taxon>Oscillatoriales</taxon>
        <taxon>Microcoleaceae</taxon>
        <taxon>Microcoleus</taxon>
        <taxon>Microcoleus anatoxicus</taxon>
    </lineage>
</organism>
<dbReference type="SUPFAM" id="SSF47598">
    <property type="entry name" value="Ribbon-helix-helix"/>
    <property type="match status" value="1"/>
</dbReference>
<evidence type="ECO:0000313" key="3">
    <source>
        <dbReference type="EMBL" id="MEK0188618.1"/>
    </source>
</evidence>